<sequence>MDPAENRSDPFALSPESLGPFERYQYPEPPTMATPGYEWGYYSPLDFVLLESDSQSDTSIISAPSSNMGSPLSRHGQLAPIPEWACASQGLGVTPGIVSFDEQLDYWDWHFLEDKYTISPSTVLNETELVDPALVSFSSTAYPASLSYFPPYPGYGPLGHTARPSAFTPSPQLRAGSVSPLSDSGFPYPTCPAPVGDFSNYADTGTLETYLSPETKQRCPHPDCGNVFKDLKAHMLTHQTERPEKCPISMCEYHVKGFAKKYDKNRHTLTHYRGTMVCGFCPGSGSAAKKSFNRADVFKRHLTAVRGVEQTLPGSRKRHTATTGSRVAAKKLSGYAPDATGQCSTCVMFFDNAQEFYEHLNNCVLGIIDPEAIQDNPEEVAATKVEATPRSKEQPFSPTGKSIVHWKAAAKMGLTTEVRQPGEYTLTVLGPRISMPPQHDSQPFDGGHSPEADPGDDWVDSRSTSLAGLLAATITWFQRSLASLPKPPMIDLSF</sequence>
<accession>A0AA40EXG4</accession>
<dbReference type="EMBL" id="JAUKUD010000004">
    <property type="protein sequence ID" value="KAK0747112.1"/>
    <property type="molecule type" value="Genomic_DNA"/>
</dbReference>
<evidence type="ECO:0000256" key="1">
    <source>
        <dbReference type="SAM" id="MobiDB-lite"/>
    </source>
</evidence>
<dbReference type="AlphaFoldDB" id="A0AA40EXG4"/>
<reference evidence="2" key="1">
    <citation type="submission" date="2023-06" db="EMBL/GenBank/DDBJ databases">
        <title>Genome-scale phylogeny and comparative genomics of the fungal order Sordariales.</title>
        <authorList>
            <consortium name="Lawrence Berkeley National Laboratory"/>
            <person name="Hensen N."/>
            <person name="Bonometti L."/>
            <person name="Westerberg I."/>
            <person name="Brannstrom I.O."/>
            <person name="Guillou S."/>
            <person name="Cros-Aarteil S."/>
            <person name="Calhoun S."/>
            <person name="Haridas S."/>
            <person name="Kuo A."/>
            <person name="Mondo S."/>
            <person name="Pangilinan J."/>
            <person name="Riley R."/>
            <person name="LaButti K."/>
            <person name="Andreopoulos B."/>
            <person name="Lipzen A."/>
            <person name="Chen C."/>
            <person name="Yanf M."/>
            <person name="Daum C."/>
            <person name="Ng V."/>
            <person name="Clum A."/>
            <person name="Steindorff A."/>
            <person name="Ohm R."/>
            <person name="Martin F."/>
            <person name="Silar P."/>
            <person name="Natvig D."/>
            <person name="Lalanne C."/>
            <person name="Gautier V."/>
            <person name="Ament-velasquez S.L."/>
            <person name="Kruys A."/>
            <person name="Hutchinson M.I."/>
            <person name="Powell A.J."/>
            <person name="Barry K."/>
            <person name="Miller A.N."/>
            <person name="Grigoriev I.V."/>
            <person name="Debuchy R."/>
            <person name="Gladieux P."/>
            <person name="Thoren M.H."/>
            <person name="Johannesson H."/>
        </authorList>
    </citation>
    <scope>NUCLEOTIDE SEQUENCE</scope>
    <source>
        <strain evidence="2">SMH3187-1</strain>
    </source>
</reference>
<feature type="region of interest" description="Disordered" evidence="1">
    <location>
        <begin position="1"/>
        <end position="27"/>
    </location>
</feature>
<name>A0AA40EXG4_9PEZI</name>
<evidence type="ECO:0000313" key="3">
    <source>
        <dbReference type="Proteomes" id="UP001172155"/>
    </source>
</evidence>
<evidence type="ECO:0008006" key="4">
    <source>
        <dbReference type="Google" id="ProtNLM"/>
    </source>
</evidence>
<evidence type="ECO:0000313" key="2">
    <source>
        <dbReference type="EMBL" id="KAK0747112.1"/>
    </source>
</evidence>
<comment type="caution">
    <text evidence="2">The sequence shown here is derived from an EMBL/GenBank/DDBJ whole genome shotgun (WGS) entry which is preliminary data.</text>
</comment>
<proteinExistence type="predicted"/>
<dbReference type="Proteomes" id="UP001172155">
    <property type="component" value="Unassembled WGS sequence"/>
</dbReference>
<feature type="region of interest" description="Disordered" evidence="1">
    <location>
        <begin position="430"/>
        <end position="460"/>
    </location>
</feature>
<keyword evidence="3" id="KW-1185">Reference proteome</keyword>
<protein>
    <recommendedName>
        <fullName evidence="4">Zinc finger protein</fullName>
    </recommendedName>
</protein>
<gene>
    <name evidence="2" type="ORF">B0T18DRAFT_165339</name>
</gene>
<organism evidence="2 3">
    <name type="scientific">Schizothecium vesticola</name>
    <dbReference type="NCBI Taxonomy" id="314040"/>
    <lineage>
        <taxon>Eukaryota</taxon>
        <taxon>Fungi</taxon>
        <taxon>Dikarya</taxon>
        <taxon>Ascomycota</taxon>
        <taxon>Pezizomycotina</taxon>
        <taxon>Sordariomycetes</taxon>
        <taxon>Sordariomycetidae</taxon>
        <taxon>Sordariales</taxon>
        <taxon>Schizotheciaceae</taxon>
        <taxon>Schizothecium</taxon>
    </lineage>
</organism>
<dbReference type="Gene3D" id="3.30.160.60">
    <property type="entry name" value="Classic Zinc Finger"/>
    <property type="match status" value="1"/>
</dbReference>